<dbReference type="EMBL" id="LAZR01000163">
    <property type="protein sequence ID" value="KKN85077.1"/>
    <property type="molecule type" value="Genomic_DNA"/>
</dbReference>
<comment type="caution">
    <text evidence="1">The sequence shown here is derived from an EMBL/GenBank/DDBJ whole genome shotgun (WGS) entry which is preliminary data.</text>
</comment>
<sequence length="118" mass="13122">MGKKVRPISDDSNKPFGLTGFSLSEMRDDMSEQGVSSTTPFRGYCVHIPAKDEFLGVVRQRADLDMRGFCIGPSRAMRFPSYKAAANHREAEKGEIIVGLFETEHQLIVVSAEVITEQ</sequence>
<evidence type="ECO:0000313" key="1">
    <source>
        <dbReference type="EMBL" id="KKN85077.1"/>
    </source>
</evidence>
<gene>
    <name evidence="1" type="ORF">LCGC14_0282460</name>
</gene>
<protein>
    <submittedName>
        <fullName evidence="1">Uncharacterized protein</fullName>
    </submittedName>
</protein>
<dbReference type="AlphaFoldDB" id="A0A0F9UCG1"/>
<reference evidence="1" key="1">
    <citation type="journal article" date="2015" name="Nature">
        <title>Complex archaea that bridge the gap between prokaryotes and eukaryotes.</title>
        <authorList>
            <person name="Spang A."/>
            <person name="Saw J.H."/>
            <person name="Jorgensen S.L."/>
            <person name="Zaremba-Niedzwiedzka K."/>
            <person name="Martijn J."/>
            <person name="Lind A.E."/>
            <person name="van Eijk R."/>
            <person name="Schleper C."/>
            <person name="Guy L."/>
            <person name="Ettema T.J."/>
        </authorList>
    </citation>
    <scope>NUCLEOTIDE SEQUENCE</scope>
</reference>
<name>A0A0F9UCG1_9ZZZZ</name>
<proteinExistence type="predicted"/>
<organism evidence="1">
    <name type="scientific">marine sediment metagenome</name>
    <dbReference type="NCBI Taxonomy" id="412755"/>
    <lineage>
        <taxon>unclassified sequences</taxon>
        <taxon>metagenomes</taxon>
        <taxon>ecological metagenomes</taxon>
    </lineage>
</organism>
<accession>A0A0F9UCG1</accession>